<keyword evidence="4" id="KW-0507">mRNA processing</keyword>
<evidence type="ECO:0000256" key="6">
    <source>
        <dbReference type="ARBA" id="ARBA00023187"/>
    </source>
</evidence>
<evidence type="ECO:0000256" key="4">
    <source>
        <dbReference type="ARBA" id="ARBA00022664"/>
    </source>
</evidence>
<organism evidence="9 10">
    <name type="scientific">Tetraparma gracilis</name>
    <dbReference type="NCBI Taxonomy" id="2962635"/>
    <lineage>
        <taxon>Eukaryota</taxon>
        <taxon>Sar</taxon>
        <taxon>Stramenopiles</taxon>
        <taxon>Ochrophyta</taxon>
        <taxon>Bolidophyceae</taxon>
        <taxon>Parmales</taxon>
        <taxon>Triparmaceae</taxon>
        <taxon>Tetraparma</taxon>
    </lineage>
</organism>
<dbReference type="Proteomes" id="UP001165060">
    <property type="component" value="Unassembled WGS sequence"/>
</dbReference>
<evidence type="ECO:0000256" key="3">
    <source>
        <dbReference type="ARBA" id="ARBA00018242"/>
    </source>
</evidence>
<evidence type="ECO:0000313" key="10">
    <source>
        <dbReference type="Proteomes" id="UP001165060"/>
    </source>
</evidence>
<dbReference type="EMBL" id="BRYB01002248">
    <property type="protein sequence ID" value="GMI41880.1"/>
    <property type="molecule type" value="Genomic_DNA"/>
</dbReference>
<evidence type="ECO:0000256" key="5">
    <source>
        <dbReference type="ARBA" id="ARBA00022728"/>
    </source>
</evidence>
<evidence type="ECO:0000313" key="9">
    <source>
        <dbReference type="EMBL" id="GMI41880.1"/>
    </source>
</evidence>
<comment type="similarity">
    <text evidence="2">Belongs to the PRP18 family.</text>
</comment>
<sequence>MRSADKKGIAAAGADEFNLGSDIVLSKEKTGGFSKEYVIGGEEIYDADFRQGAAAEEEKRKKEEEEVEEDFLADNEDDCKMVYSFFRGLLRRWEKELLARAPSEARTSKGKTDTNTCRQTVDYIAPLFRMLKARTIDPGQLTGIAAMVRFCKEGEFVRANDAYIDIAIGRAAWPIGVTMVGIHARAGRAKVEENKVAHVMNSDKQRKYLTSVKRLMNYYQESRDDIAPSKKVT</sequence>
<proteinExistence type="inferred from homology"/>
<evidence type="ECO:0000256" key="7">
    <source>
        <dbReference type="ARBA" id="ARBA00023242"/>
    </source>
</evidence>
<dbReference type="Gene3D" id="1.20.940.10">
    <property type="entry name" value="Functional domain of the splicing factor Prp18"/>
    <property type="match status" value="1"/>
</dbReference>
<dbReference type="Pfam" id="PF02840">
    <property type="entry name" value="Prp18"/>
    <property type="match status" value="1"/>
</dbReference>
<comment type="subcellular location">
    <subcellularLocation>
        <location evidence="1">Nucleus</location>
    </subcellularLocation>
</comment>
<feature type="domain" description="Prp18" evidence="8">
    <location>
        <begin position="84"/>
        <end position="222"/>
    </location>
</feature>
<evidence type="ECO:0000259" key="8">
    <source>
        <dbReference type="Pfam" id="PF02840"/>
    </source>
</evidence>
<protein>
    <recommendedName>
        <fullName evidence="3">Pre-mRNA-splicing factor 18</fullName>
    </recommendedName>
</protein>
<comment type="caution">
    <text evidence="9">The sequence shown here is derived from an EMBL/GenBank/DDBJ whole genome shotgun (WGS) entry which is preliminary data.</text>
</comment>
<keyword evidence="7" id="KW-0539">Nucleus</keyword>
<keyword evidence="6" id="KW-0508">mRNA splicing</keyword>
<keyword evidence="10" id="KW-1185">Reference proteome</keyword>
<dbReference type="InterPro" id="IPR004098">
    <property type="entry name" value="Prp18"/>
</dbReference>
<evidence type="ECO:0000256" key="2">
    <source>
        <dbReference type="ARBA" id="ARBA00008137"/>
    </source>
</evidence>
<keyword evidence="5" id="KW-0747">Spliceosome</keyword>
<dbReference type="InterPro" id="IPR039979">
    <property type="entry name" value="PRPF18"/>
</dbReference>
<gene>
    <name evidence="9" type="ORF">TeGR_g14738</name>
</gene>
<reference evidence="9 10" key="1">
    <citation type="journal article" date="2023" name="Commun. Biol.">
        <title>Genome analysis of Parmales, the sister group of diatoms, reveals the evolutionary specialization of diatoms from phago-mixotrophs to photoautotrophs.</title>
        <authorList>
            <person name="Ban H."/>
            <person name="Sato S."/>
            <person name="Yoshikawa S."/>
            <person name="Yamada K."/>
            <person name="Nakamura Y."/>
            <person name="Ichinomiya M."/>
            <person name="Sato N."/>
            <person name="Blanc-Mathieu R."/>
            <person name="Endo H."/>
            <person name="Kuwata A."/>
            <person name="Ogata H."/>
        </authorList>
    </citation>
    <scope>NUCLEOTIDE SEQUENCE [LARGE SCALE GENOMIC DNA]</scope>
</reference>
<name>A0ABQ6N657_9STRA</name>
<dbReference type="PANTHER" id="PTHR13007:SF19">
    <property type="entry name" value="PRE-MRNA-SPLICING FACTOR 18"/>
    <property type="match status" value="1"/>
</dbReference>
<accession>A0ABQ6N657</accession>
<evidence type="ECO:0000256" key="1">
    <source>
        <dbReference type="ARBA" id="ARBA00004123"/>
    </source>
</evidence>
<dbReference type="SUPFAM" id="SSF47938">
    <property type="entry name" value="Functional domain of the splicing factor Prp18"/>
    <property type="match status" value="1"/>
</dbReference>
<dbReference type="PANTHER" id="PTHR13007">
    <property type="entry name" value="PRE-MRNA SPLICING FACTOR-RELATED"/>
    <property type="match status" value="1"/>
</dbReference>